<sequence length="439" mass="49137">MFHFLITVCLWSTAVFAFVEELDGSFKDIKNDDVWLVDFYAPWCGYCKKLEPVWNDVGAELKRSGSPVRIGKMDATAFTGVASDFGVRGYPTIKLIKGEASYNYKGPRSKDAIIEFANRLAGPVLRSLPSKQMFEHVLRRHDVLFVYVGGVSPLKDKYTEMASELIVHTYFFSALEDVLPETVTLNEVPAVLVFKDGGHFVYDEYADGSLSSWVSRERFLSYLPIDGYTLYDLGDTGKLVAIVIIDEKNPTEDSIRLRNLVQRVATEYRDHYNRDVQFGHMDGSEYINSLIMGEISVPSIIMLNATSEQYFLPKKPVSTLEELLLFINSVLDGTAEGHGGDGVIQRVKRLAYDAKSTVQSVFRSSPILGCFLFGLPVAVISLMCYVLCTASAADDGTEDLKQDEEDEDEEDEEDEGQGRPALLDTTEETNKSIMDKKVD</sequence>
<dbReference type="InterPro" id="IPR052250">
    <property type="entry name" value="PDI_TMX3"/>
</dbReference>
<feature type="transmembrane region" description="Helical" evidence="19">
    <location>
        <begin position="366"/>
        <end position="388"/>
    </location>
</feature>
<dbReference type="AlphaFoldDB" id="A0A3B3SCT1"/>
<keyword evidence="6 20" id="KW-0732">Signal</keyword>
<feature type="compositionally biased region" description="Basic and acidic residues" evidence="18">
    <location>
        <begin position="428"/>
        <end position="439"/>
    </location>
</feature>
<evidence type="ECO:0000256" key="9">
    <source>
        <dbReference type="ARBA" id="ARBA00023136"/>
    </source>
</evidence>
<dbReference type="SUPFAM" id="SSF52833">
    <property type="entry name" value="Thioredoxin-like"/>
    <property type="match status" value="2"/>
</dbReference>
<keyword evidence="5 19" id="KW-0812">Transmembrane</keyword>
<keyword evidence="8 19" id="KW-1133">Transmembrane helix</keyword>
<dbReference type="Pfam" id="PF00085">
    <property type="entry name" value="Thioredoxin"/>
    <property type="match status" value="1"/>
</dbReference>
<dbReference type="EC" id="5.3.4.1" evidence="4"/>
<evidence type="ECO:0000256" key="7">
    <source>
        <dbReference type="ARBA" id="ARBA00022824"/>
    </source>
</evidence>
<keyword evidence="11" id="KW-0325">Glycoprotein</keyword>
<dbReference type="PROSITE" id="PS51352">
    <property type="entry name" value="THIOREDOXIN_2"/>
    <property type="match status" value="1"/>
</dbReference>
<dbReference type="GO" id="GO:0009986">
    <property type="term" value="C:cell surface"/>
    <property type="evidence" value="ECO:0007669"/>
    <property type="project" value="TreeGrafter"/>
</dbReference>
<dbReference type="InterPro" id="IPR017937">
    <property type="entry name" value="Thioredoxin_CS"/>
</dbReference>
<evidence type="ECO:0000256" key="20">
    <source>
        <dbReference type="SAM" id="SignalP"/>
    </source>
</evidence>
<evidence type="ECO:0000256" key="2">
    <source>
        <dbReference type="ARBA" id="ARBA00004389"/>
    </source>
</evidence>
<dbReference type="PROSITE" id="PS00194">
    <property type="entry name" value="THIOREDOXIN_1"/>
    <property type="match status" value="1"/>
</dbReference>
<evidence type="ECO:0000259" key="21">
    <source>
        <dbReference type="PROSITE" id="PS51352"/>
    </source>
</evidence>
<evidence type="ECO:0000256" key="8">
    <source>
        <dbReference type="ARBA" id="ARBA00022989"/>
    </source>
</evidence>
<dbReference type="CDD" id="cd03000">
    <property type="entry name" value="PDI_a_TMX3"/>
    <property type="match status" value="1"/>
</dbReference>
<keyword evidence="7" id="KW-0256">Endoplasmic reticulum</keyword>
<feature type="domain" description="Thioredoxin" evidence="21">
    <location>
        <begin position="7"/>
        <end position="122"/>
    </location>
</feature>
<dbReference type="InterPro" id="IPR013766">
    <property type="entry name" value="Thioredoxin_domain"/>
</dbReference>
<comment type="function">
    <text evidence="14">Probable disulfide isomerase, which participates in the folding of proteins containing disulfide bonds. May act as a dithiol oxidase. Acts as a regulator of endoplasmic reticulum-mitochondria contact sites via its ability to regulate redox signals.</text>
</comment>
<evidence type="ECO:0000256" key="11">
    <source>
        <dbReference type="ARBA" id="ARBA00023180"/>
    </source>
</evidence>
<comment type="subcellular location">
    <subcellularLocation>
        <location evidence="2">Endoplasmic reticulum membrane</location>
        <topology evidence="2">Single-pass membrane protein</topology>
    </subcellularLocation>
</comment>
<keyword evidence="10" id="KW-1015">Disulfide bond</keyword>
<keyword evidence="23" id="KW-1185">Reference proteome</keyword>
<dbReference type="PANTHER" id="PTHR46426:SF1">
    <property type="entry name" value="PROTEIN DISULFIDE-ISOMERASE TMX3"/>
    <property type="match status" value="1"/>
</dbReference>
<feature type="chain" id="PRO_5017384217" description="Protein disulfide-isomerase TMX3" evidence="20">
    <location>
        <begin position="18"/>
        <end position="439"/>
    </location>
</feature>
<evidence type="ECO:0000256" key="13">
    <source>
        <dbReference type="ARBA" id="ARBA00023284"/>
    </source>
</evidence>
<dbReference type="Ensembl" id="ENSPKIT00000008816.1">
    <property type="protein sequence ID" value="ENSPKIP00000028040.1"/>
    <property type="gene ID" value="ENSPKIG00000009848.1"/>
</dbReference>
<evidence type="ECO:0000256" key="15">
    <source>
        <dbReference type="ARBA" id="ARBA00067400"/>
    </source>
</evidence>
<evidence type="ECO:0000256" key="17">
    <source>
        <dbReference type="ARBA" id="ARBA00082271"/>
    </source>
</evidence>
<feature type="signal peptide" evidence="20">
    <location>
        <begin position="1"/>
        <end position="17"/>
    </location>
</feature>
<dbReference type="Gene3D" id="3.40.30.10">
    <property type="entry name" value="Glutaredoxin"/>
    <property type="match status" value="2"/>
</dbReference>
<comment type="catalytic activity">
    <reaction evidence="1">
        <text>Catalyzes the rearrangement of -S-S- bonds in proteins.</text>
        <dbReference type="EC" id="5.3.4.1"/>
    </reaction>
</comment>
<evidence type="ECO:0000256" key="18">
    <source>
        <dbReference type="SAM" id="MobiDB-lite"/>
    </source>
</evidence>
<evidence type="ECO:0000256" key="10">
    <source>
        <dbReference type="ARBA" id="ARBA00023157"/>
    </source>
</evidence>
<dbReference type="GO" id="GO:0003756">
    <property type="term" value="F:protein disulfide isomerase activity"/>
    <property type="evidence" value="ECO:0007669"/>
    <property type="project" value="UniProtKB-EC"/>
</dbReference>
<evidence type="ECO:0000256" key="16">
    <source>
        <dbReference type="ARBA" id="ARBA00078921"/>
    </source>
</evidence>
<keyword evidence="9 19" id="KW-0472">Membrane</keyword>
<dbReference type="Proteomes" id="UP000261540">
    <property type="component" value="Unplaced"/>
</dbReference>
<dbReference type="FunFam" id="3.40.30.10:FF:000115">
    <property type="entry name" value="protein disulfide-isomerase TMX3 isoform X1"/>
    <property type="match status" value="1"/>
</dbReference>
<dbReference type="PRINTS" id="PR00421">
    <property type="entry name" value="THIOREDOXIN"/>
</dbReference>
<evidence type="ECO:0000313" key="23">
    <source>
        <dbReference type="Proteomes" id="UP000261540"/>
    </source>
</evidence>
<dbReference type="GeneTree" id="ENSGT00930000151022"/>
<evidence type="ECO:0000256" key="4">
    <source>
        <dbReference type="ARBA" id="ARBA00012723"/>
    </source>
</evidence>
<reference evidence="22" key="2">
    <citation type="submission" date="2025-09" db="UniProtKB">
        <authorList>
            <consortium name="Ensembl"/>
        </authorList>
    </citation>
    <scope>IDENTIFICATION</scope>
</reference>
<keyword evidence="13" id="KW-0676">Redox-active center</keyword>
<evidence type="ECO:0000256" key="14">
    <source>
        <dbReference type="ARBA" id="ARBA00045246"/>
    </source>
</evidence>
<evidence type="ECO:0000313" key="22">
    <source>
        <dbReference type="Ensembl" id="ENSPKIP00000028040.1"/>
    </source>
</evidence>
<name>A0A3B3SCT1_9TELE</name>
<dbReference type="InterPro" id="IPR036249">
    <property type="entry name" value="Thioredoxin-like_sf"/>
</dbReference>
<evidence type="ECO:0000256" key="1">
    <source>
        <dbReference type="ARBA" id="ARBA00001182"/>
    </source>
</evidence>
<dbReference type="GO" id="GO:0005789">
    <property type="term" value="C:endoplasmic reticulum membrane"/>
    <property type="evidence" value="ECO:0007669"/>
    <property type="project" value="UniProtKB-SubCell"/>
</dbReference>
<reference evidence="22" key="1">
    <citation type="submission" date="2025-08" db="UniProtKB">
        <authorList>
            <consortium name="Ensembl"/>
        </authorList>
    </citation>
    <scope>IDENTIFICATION</scope>
</reference>
<evidence type="ECO:0000256" key="6">
    <source>
        <dbReference type="ARBA" id="ARBA00022729"/>
    </source>
</evidence>
<dbReference type="FunFam" id="3.40.30.10:FF:000121">
    <property type="entry name" value="protein disulfide-isomerase TMX3 isoform X1"/>
    <property type="match status" value="1"/>
</dbReference>
<dbReference type="PANTHER" id="PTHR46426">
    <property type="entry name" value="PROTEIN DISULFIDE-ISOMERASE TMX3"/>
    <property type="match status" value="1"/>
</dbReference>
<feature type="compositionally biased region" description="Acidic residues" evidence="18">
    <location>
        <begin position="396"/>
        <end position="415"/>
    </location>
</feature>
<organism evidence="22 23">
    <name type="scientific">Paramormyrops kingsleyae</name>
    <dbReference type="NCBI Taxonomy" id="1676925"/>
    <lineage>
        <taxon>Eukaryota</taxon>
        <taxon>Metazoa</taxon>
        <taxon>Chordata</taxon>
        <taxon>Craniata</taxon>
        <taxon>Vertebrata</taxon>
        <taxon>Euteleostomi</taxon>
        <taxon>Actinopterygii</taxon>
        <taxon>Neopterygii</taxon>
        <taxon>Teleostei</taxon>
        <taxon>Osteoglossocephala</taxon>
        <taxon>Osteoglossomorpha</taxon>
        <taxon>Osteoglossiformes</taxon>
        <taxon>Mormyridae</taxon>
        <taxon>Paramormyrops</taxon>
    </lineage>
</organism>
<accession>A0A3B3SCT1</accession>
<dbReference type="Pfam" id="PF13848">
    <property type="entry name" value="Thioredoxin_6"/>
    <property type="match status" value="1"/>
</dbReference>
<evidence type="ECO:0000256" key="3">
    <source>
        <dbReference type="ARBA" id="ARBA00006347"/>
    </source>
</evidence>
<keyword evidence="12" id="KW-0413">Isomerase</keyword>
<protein>
    <recommendedName>
        <fullName evidence="15">Protein disulfide-isomerase TMX3</fullName>
        <ecNumber evidence="4">5.3.4.1</ecNumber>
    </recommendedName>
    <alternativeName>
        <fullName evidence="16">Thioredoxin domain-containing protein 10</fullName>
    </alternativeName>
    <alternativeName>
        <fullName evidence="17">Thioredoxin-related transmembrane protein 3</fullName>
    </alternativeName>
</protein>
<feature type="region of interest" description="Disordered" evidence="18">
    <location>
        <begin position="396"/>
        <end position="439"/>
    </location>
</feature>
<comment type="similarity">
    <text evidence="3">Belongs to the protein disulfide isomerase family.</text>
</comment>
<evidence type="ECO:0000256" key="5">
    <source>
        <dbReference type="ARBA" id="ARBA00022692"/>
    </source>
</evidence>
<proteinExistence type="inferred from homology"/>
<evidence type="ECO:0000256" key="12">
    <source>
        <dbReference type="ARBA" id="ARBA00023235"/>
    </source>
</evidence>
<evidence type="ECO:0000256" key="19">
    <source>
        <dbReference type="SAM" id="Phobius"/>
    </source>
</evidence>